<feature type="compositionally biased region" description="Polar residues" evidence="1">
    <location>
        <begin position="22"/>
        <end position="31"/>
    </location>
</feature>
<evidence type="ECO:0000313" key="2">
    <source>
        <dbReference type="EMBL" id="KAE8961193.1"/>
    </source>
</evidence>
<feature type="region of interest" description="Disordered" evidence="1">
    <location>
        <begin position="117"/>
        <end position="161"/>
    </location>
</feature>
<reference evidence="2 3" key="1">
    <citation type="submission" date="2018-09" db="EMBL/GenBank/DDBJ databases">
        <title>Genomic investigation of the strawberry pathogen Phytophthora fragariae indicates pathogenicity is determined by transcriptional variation in three key races.</title>
        <authorList>
            <person name="Adams T.M."/>
            <person name="Armitage A.D."/>
            <person name="Sobczyk M.K."/>
            <person name="Bates H.J."/>
            <person name="Dunwell J.M."/>
            <person name="Nellist C.F."/>
            <person name="Harrison R.J."/>
        </authorList>
    </citation>
    <scope>NUCLEOTIDE SEQUENCE [LARGE SCALE GENOMIC DNA]</scope>
    <source>
        <strain evidence="2 3">SCRP249</strain>
    </source>
</reference>
<protein>
    <recommendedName>
        <fullName evidence="4">OTU domain-containing protein</fullName>
    </recommendedName>
</protein>
<organism evidence="2 3">
    <name type="scientific">Phytophthora rubi</name>
    <dbReference type="NCBI Taxonomy" id="129364"/>
    <lineage>
        <taxon>Eukaryota</taxon>
        <taxon>Sar</taxon>
        <taxon>Stramenopiles</taxon>
        <taxon>Oomycota</taxon>
        <taxon>Peronosporomycetes</taxon>
        <taxon>Peronosporales</taxon>
        <taxon>Peronosporaceae</taxon>
        <taxon>Phytophthora</taxon>
    </lineage>
</organism>
<evidence type="ECO:0008006" key="4">
    <source>
        <dbReference type="Google" id="ProtNLM"/>
    </source>
</evidence>
<feature type="compositionally biased region" description="Low complexity" evidence="1">
    <location>
        <begin position="494"/>
        <end position="506"/>
    </location>
</feature>
<dbReference type="AlphaFoldDB" id="A0A6A3GW76"/>
<feature type="region of interest" description="Disordered" evidence="1">
    <location>
        <begin position="1"/>
        <end position="31"/>
    </location>
</feature>
<feature type="non-terminal residue" evidence="2">
    <location>
        <position position="638"/>
    </location>
</feature>
<gene>
    <name evidence="2" type="ORF">PR001_g30122</name>
</gene>
<name>A0A6A3GW76_9STRA</name>
<comment type="caution">
    <text evidence="2">The sequence shown here is derived from an EMBL/GenBank/DDBJ whole genome shotgun (WGS) entry which is preliminary data.</text>
</comment>
<feature type="compositionally biased region" description="Polar residues" evidence="1">
    <location>
        <begin position="508"/>
        <end position="517"/>
    </location>
</feature>
<accession>A0A6A3GW76</accession>
<dbReference type="Proteomes" id="UP000429607">
    <property type="component" value="Unassembled WGS sequence"/>
</dbReference>
<sequence>RDGLETEAVDTPLPAAHPDGPTSYSTDAGKATTSALSARLGATPATVEHSDNYPDTALGSAMDMTDDAYGDWASDNSGYVGSSAPSCTQSPAPTPGSEFPYSIDSDLEAAKDLGDYATADGQASPSQAAASTGLDGDREDEQQSTPHSLSQDGFIIGKTEPPPGMPQQLPIFLMQFGGLLTSVPPNGQCAYAALYASTTDTVETKLSFTSEVVRGTNSIKRGVYTLMMTNLANDVACKVVDPCRELRRLYPTQPAPTDIKVATAALYTHYAQERTRSVNTPIPSAFWAGPEVLRAMAQYLREPLFVLEVNQANDAHVQRYYYQDYTLPNGDVHETGCGGAMDDATAKSMLRAYAHLHVMPAMIVLKRSEAHFYGVRNGGIATRWHAEGDLSFAQDHCSSHEWFNEVIAHMECCATRTDEIDTLTDDADVNAFIIGTMERRVRLDVVHDRLMLPRLDNTPYDLDILADGLPAEAARLQRCANSDGDDESMPPAGPAAAGRAETTGRASISKQGRVSSQALQRILDSTSEEPEFMTDRTKLRQLRKENAGALTKWLQTHRHELRQNPSPPGTRDLTQLIPGLAVADRAALHAILAFLPYPEVAVKTLTKAVWQQWGELEAYDSQTAVLRAVMATVESSDS</sequence>
<feature type="region of interest" description="Disordered" evidence="1">
    <location>
        <begin position="79"/>
        <end position="102"/>
    </location>
</feature>
<evidence type="ECO:0000256" key="1">
    <source>
        <dbReference type="SAM" id="MobiDB-lite"/>
    </source>
</evidence>
<feature type="region of interest" description="Disordered" evidence="1">
    <location>
        <begin position="479"/>
        <end position="517"/>
    </location>
</feature>
<feature type="compositionally biased region" description="Polar residues" evidence="1">
    <location>
        <begin position="79"/>
        <end position="91"/>
    </location>
</feature>
<feature type="non-terminal residue" evidence="2">
    <location>
        <position position="1"/>
    </location>
</feature>
<feature type="compositionally biased region" description="Polar residues" evidence="1">
    <location>
        <begin position="121"/>
        <end position="130"/>
    </location>
</feature>
<dbReference type="EMBL" id="QXFV01006522">
    <property type="protein sequence ID" value="KAE8961193.1"/>
    <property type="molecule type" value="Genomic_DNA"/>
</dbReference>
<proteinExistence type="predicted"/>
<evidence type="ECO:0000313" key="3">
    <source>
        <dbReference type="Proteomes" id="UP000429607"/>
    </source>
</evidence>